<dbReference type="VEuPathDB" id="ToxoDB:EAH_00000760"/>
<proteinExistence type="predicted"/>
<dbReference type="OrthoDB" id="2310150at2759"/>
<name>U6GB95_EIMAC</name>
<keyword evidence="2" id="KW-1185">Reference proteome</keyword>
<accession>U6GB95</accession>
<organism evidence="1 2">
    <name type="scientific">Eimeria acervulina</name>
    <name type="common">Coccidian parasite</name>
    <dbReference type="NCBI Taxonomy" id="5801"/>
    <lineage>
        <taxon>Eukaryota</taxon>
        <taxon>Sar</taxon>
        <taxon>Alveolata</taxon>
        <taxon>Apicomplexa</taxon>
        <taxon>Conoidasida</taxon>
        <taxon>Coccidia</taxon>
        <taxon>Eucoccidiorida</taxon>
        <taxon>Eimeriorina</taxon>
        <taxon>Eimeriidae</taxon>
        <taxon>Eimeria</taxon>
    </lineage>
</organism>
<gene>
    <name evidence="1" type="ORF">EAH_00000760</name>
</gene>
<dbReference type="Proteomes" id="UP000018050">
    <property type="component" value="Unassembled WGS sequence"/>
</dbReference>
<sequence length="229" mass="26347">MGGPQLLSHLPDPECKVQPPLSQSDFMKWGKQPIWSGGTYWDNWHEVKGAAGALDDPSDEGVINLRLWRERLDEGLPGEYFAVKEQKLFGWDQHTVDGYSLRSMTPEEKEEEHHMDWHLCWKGGKVQRVPTTDSMRAFYDNRKAISDVIHKNFKAFKDLTIHREQLGDLVPELWNRWDYDLIAKRCYEKHGIDIYDPKIEFSDILLPLSGNTVVGGRDIDAAPSNNNVA</sequence>
<protein>
    <submittedName>
        <fullName evidence="1">Uncharacterized protein</fullName>
    </submittedName>
</protein>
<dbReference type="AlphaFoldDB" id="U6GB95"/>
<dbReference type="GeneID" id="25268146"/>
<dbReference type="EMBL" id="HG670679">
    <property type="protein sequence ID" value="CDI77506.1"/>
    <property type="molecule type" value="Genomic_DNA"/>
</dbReference>
<reference evidence="1" key="1">
    <citation type="submission" date="2013-10" db="EMBL/GenBank/DDBJ databases">
        <title>Genomic analysis of the causative agents of coccidiosis in chickens.</title>
        <authorList>
            <person name="Reid A.J."/>
            <person name="Blake D."/>
            <person name="Billington K."/>
            <person name="Browne H."/>
            <person name="Dunn M."/>
            <person name="Hung S."/>
            <person name="Kawahara F."/>
            <person name="Miranda-Saavedra D."/>
            <person name="Mourier T."/>
            <person name="Nagra H."/>
            <person name="Otto T.D."/>
            <person name="Rawlings N."/>
            <person name="Sanchez A."/>
            <person name="Sanders M."/>
            <person name="Subramaniam C."/>
            <person name="Tay Y."/>
            <person name="Dear P."/>
            <person name="Doerig C."/>
            <person name="Gruber A."/>
            <person name="Parkinson J."/>
            <person name="Shirley M."/>
            <person name="Wan K.L."/>
            <person name="Berriman M."/>
            <person name="Tomley F."/>
            <person name="Pain A."/>
        </authorList>
    </citation>
    <scope>NUCLEOTIDE SEQUENCE</scope>
    <source>
        <strain evidence="1">Houghton</strain>
    </source>
</reference>
<evidence type="ECO:0000313" key="1">
    <source>
        <dbReference type="EMBL" id="CDI77506.1"/>
    </source>
</evidence>
<evidence type="ECO:0000313" key="2">
    <source>
        <dbReference type="Proteomes" id="UP000018050"/>
    </source>
</evidence>
<dbReference type="RefSeq" id="XP_013252174.1">
    <property type="nucleotide sequence ID" value="XM_013396720.1"/>
</dbReference>
<reference evidence="1" key="2">
    <citation type="submission" date="2013-10" db="EMBL/GenBank/DDBJ databases">
        <authorList>
            <person name="Aslett M."/>
        </authorList>
    </citation>
    <scope>NUCLEOTIDE SEQUENCE</scope>
    <source>
        <strain evidence="1">Houghton</strain>
    </source>
</reference>